<protein>
    <submittedName>
        <fullName evidence="2">Phage capsid scaffolding</fullName>
    </submittedName>
</protein>
<feature type="coiled-coil region" evidence="1">
    <location>
        <begin position="183"/>
        <end position="210"/>
    </location>
</feature>
<keyword evidence="1" id="KW-0175">Coiled coil</keyword>
<dbReference type="Pfam" id="PF05929">
    <property type="entry name" value="Phage_GPO"/>
    <property type="match status" value="1"/>
</dbReference>
<dbReference type="Proteomes" id="UP000009173">
    <property type="component" value="Chromosome"/>
</dbReference>
<dbReference type="EMBL" id="CP000527">
    <property type="protein sequence ID" value="ABM28489.1"/>
    <property type="molecule type" value="Genomic_DNA"/>
</dbReference>
<name>A0A0H3A8D3_NITV4</name>
<dbReference type="RefSeq" id="WP_011792286.1">
    <property type="nucleotide sequence ID" value="NC_008751.1"/>
</dbReference>
<dbReference type="KEGG" id="dvl:Dvul_1471"/>
<dbReference type="HOGENOM" id="CLU_066846_0_0_7"/>
<reference evidence="3" key="1">
    <citation type="journal article" date="2009" name="Environ. Microbiol.">
        <title>Contribution of mobile genetic elements to Desulfovibrio vulgaris genome plasticity.</title>
        <authorList>
            <person name="Walker C.B."/>
            <person name="Stolyar S."/>
            <person name="Chivian D."/>
            <person name="Pinel N."/>
            <person name="Gabster J.A."/>
            <person name="Dehal P.S."/>
            <person name="He Z."/>
            <person name="Yang Z.K."/>
            <person name="Yen H.C."/>
            <person name="Zhou J."/>
            <person name="Wall J.D."/>
            <person name="Hazen T.C."/>
            <person name="Arkin A.P."/>
            <person name="Stahl D.A."/>
        </authorList>
    </citation>
    <scope>NUCLEOTIDE SEQUENCE [LARGE SCALE GENOMIC DNA]</scope>
    <source>
        <strain evidence="3">DP4</strain>
    </source>
</reference>
<dbReference type="AlphaFoldDB" id="A0A0H3A8D3"/>
<sequence length="286" mass="31490">MPKLTTDWMKVAQSGPTVDGRNIDPAWLLQAAETYSVDTYTAMLWPDHFRFQNYGKVLELRADTRPDSVVELFARIEPNAAYLWNNQFGQRLYFSMEIDPNFAATGKAYLVGLGVTDSPASLGTDELKFSHRRNKPESRFLPGAEFHGLTDDEEERVDGLIARVLQRFTIHPKTPASEEPMKNEQYAAQFEALEQRVAAFEAQVADLKASFAATVVTSAQSTEQAKEQAKEEPAQGAPDSADAFAKLCDTVLKLSQKLDAIDSRLAAAKPGETFNSTAPAGTAPLL</sequence>
<dbReference type="InterPro" id="IPR009228">
    <property type="entry name" value="Capsid_scaffold_GpO"/>
</dbReference>
<accession>A0A0H3A8D3</accession>
<gene>
    <name evidence="2" type="ordered locus">Dvul_1471</name>
</gene>
<evidence type="ECO:0000256" key="1">
    <source>
        <dbReference type="SAM" id="Coils"/>
    </source>
</evidence>
<evidence type="ECO:0000313" key="2">
    <source>
        <dbReference type="EMBL" id="ABM28489.1"/>
    </source>
</evidence>
<evidence type="ECO:0000313" key="3">
    <source>
        <dbReference type="Proteomes" id="UP000009173"/>
    </source>
</evidence>
<proteinExistence type="predicted"/>
<organism evidence="2 3">
    <name type="scientific">Nitratidesulfovibrio vulgaris (strain DP4)</name>
    <name type="common">Desulfovibrio vulgaris</name>
    <dbReference type="NCBI Taxonomy" id="391774"/>
    <lineage>
        <taxon>Bacteria</taxon>
        <taxon>Pseudomonadati</taxon>
        <taxon>Thermodesulfobacteriota</taxon>
        <taxon>Desulfovibrionia</taxon>
        <taxon>Desulfovibrionales</taxon>
        <taxon>Desulfovibrionaceae</taxon>
        <taxon>Nitratidesulfovibrio</taxon>
    </lineage>
</organism>